<name>A0A3S0PBE1_9GAMM</name>
<protein>
    <submittedName>
        <fullName evidence="6">LysR family transcriptional regulator</fullName>
    </submittedName>
</protein>
<evidence type="ECO:0000256" key="1">
    <source>
        <dbReference type="ARBA" id="ARBA00009437"/>
    </source>
</evidence>
<dbReference type="RefSeq" id="WP_126674129.1">
    <property type="nucleotide sequence ID" value="NZ_RYZR01000006.1"/>
</dbReference>
<comment type="caution">
    <text evidence="6">The sequence shown here is derived from an EMBL/GenBank/DDBJ whole genome shotgun (WGS) entry which is preliminary data.</text>
</comment>
<dbReference type="InterPro" id="IPR036390">
    <property type="entry name" value="WH_DNA-bd_sf"/>
</dbReference>
<evidence type="ECO:0000256" key="2">
    <source>
        <dbReference type="ARBA" id="ARBA00023015"/>
    </source>
</evidence>
<evidence type="ECO:0000256" key="4">
    <source>
        <dbReference type="ARBA" id="ARBA00023163"/>
    </source>
</evidence>
<comment type="similarity">
    <text evidence="1">Belongs to the LysR transcriptional regulatory family.</text>
</comment>
<dbReference type="PANTHER" id="PTHR30537:SF1">
    <property type="entry name" value="HTH-TYPE TRANSCRIPTIONAL REGULATOR PGRR"/>
    <property type="match status" value="1"/>
</dbReference>
<dbReference type="Gene3D" id="3.40.190.290">
    <property type="match status" value="1"/>
</dbReference>
<keyword evidence="4" id="KW-0804">Transcription</keyword>
<dbReference type="GO" id="GO:0006351">
    <property type="term" value="P:DNA-templated transcription"/>
    <property type="evidence" value="ECO:0007669"/>
    <property type="project" value="TreeGrafter"/>
</dbReference>
<evidence type="ECO:0000313" key="6">
    <source>
        <dbReference type="EMBL" id="RUL63192.1"/>
    </source>
</evidence>
<dbReference type="Proteomes" id="UP000267077">
    <property type="component" value="Unassembled WGS sequence"/>
</dbReference>
<evidence type="ECO:0000313" key="7">
    <source>
        <dbReference type="Proteomes" id="UP000267077"/>
    </source>
</evidence>
<dbReference type="GO" id="GO:0003700">
    <property type="term" value="F:DNA-binding transcription factor activity"/>
    <property type="evidence" value="ECO:0007669"/>
    <property type="project" value="InterPro"/>
</dbReference>
<dbReference type="Pfam" id="PF00126">
    <property type="entry name" value="HTH_1"/>
    <property type="match status" value="1"/>
</dbReference>
<dbReference type="CDD" id="cd08474">
    <property type="entry name" value="PBP2_CrgA_like_5"/>
    <property type="match status" value="1"/>
</dbReference>
<dbReference type="Gene3D" id="1.10.10.10">
    <property type="entry name" value="Winged helix-like DNA-binding domain superfamily/Winged helix DNA-binding domain"/>
    <property type="match status" value="1"/>
</dbReference>
<dbReference type="GO" id="GO:0043565">
    <property type="term" value="F:sequence-specific DNA binding"/>
    <property type="evidence" value="ECO:0007669"/>
    <property type="project" value="TreeGrafter"/>
</dbReference>
<dbReference type="PRINTS" id="PR00039">
    <property type="entry name" value="HTHLYSR"/>
</dbReference>
<dbReference type="SUPFAM" id="SSF53850">
    <property type="entry name" value="Periplasmic binding protein-like II"/>
    <property type="match status" value="1"/>
</dbReference>
<proteinExistence type="inferred from homology"/>
<gene>
    <name evidence="6" type="ORF">EKH79_12360</name>
</gene>
<organism evidence="6 7">
    <name type="scientific">Dyella dinghuensis</name>
    <dbReference type="NCBI Taxonomy" id="1920169"/>
    <lineage>
        <taxon>Bacteria</taxon>
        <taxon>Pseudomonadati</taxon>
        <taxon>Pseudomonadota</taxon>
        <taxon>Gammaproteobacteria</taxon>
        <taxon>Lysobacterales</taxon>
        <taxon>Rhodanobacteraceae</taxon>
        <taxon>Dyella</taxon>
    </lineage>
</organism>
<dbReference type="EMBL" id="RYZR01000006">
    <property type="protein sequence ID" value="RUL63192.1"/>
    <property type="molecule type" value="Genomic_DNA"/>
</dbReference>
<dbReference type="SUPFAM" id="SSF46785">
    <property type="entry name" value="Winged helix' DNA-binding domain"/>
    <property type="match status" value="1"/>
</dbReference>
<dbReference type="InterPro" id="IPR000847">
    <property type="entry name" value="LysR_HTH_N"/>
</dbReference>
<accession>A0A3S0PBE1</accession>
<dbReference type="InterPro" id="IPR036388">
    <property type="entry name" value="WH-like_DNA-bd_sf"/>
</dbReference>
<dbReference type="AlphaFoldDB" id="A0A3S0PBE1"/>
<dbReference type="InterPro" id="IPR058163">
    <property type="entry name" value="LysR-type_TF_proteobact-type"/>
</dbReference>
<dbReference type="OrthoDB" id="9810065at2"/>
<dbReference type="PANTHER" id="PTHR30537">
    <property type="entry name" value="HTH-TYPE TRANSCRIPTIONAL REGULATOR"/>
    <property type="match status" value="1"/>
</dbReference>
<reference evidence="6 7" key="1">
    <citation type="submission" date="2018-12" db="EMBL/GenBank/DDBJ databases">
        <title>Dyella dinghuensis sp. nov. DHOA06 and Dyella choica sp. nov. 4M-K27, isolated from forest soil.</title>
        <authorList>
            <person name="Qiu L.-H."/>
            <person name="Gao Z.-H."/>
        </authorList>
    </citation>
    <scope>NUCLEOTIDE SEQUENCE [LARGE SCALE GENOMIC DNA]</scope>
    <source>
        <strain evidence="6 7">DHOA06</strain>
    </source>
</reference>
<evidence type="ECO:0000259" key="5">
    <source>
        <dbReference type="PROSITE" id="PS50931"/>
    </source>
</evidence>
<sequence length="296" mass="32972">MRKDLYDLIAFLSVARERSFTRASAKLGISQSALSHTIRKLESRLGVRLLTRTTRSVSPTEAGERLLRSVGPRLEEIEAELTALGELREKPAGTIRITTAEHAADTILRPALEKLLPAYPDIKVEVVIDYGLIDIVAQRYDAGIRLGEQVAKDMIAVRIGPDARMAVVGSPAYFAKHPVPKKPQDLMVHNCINLRLPTHGGLHAWEFERQGRELKVRVDGQLVLGNNSQIEKAVLAGMGLAWIPEDVVQTHVAKGRLKRVLEAWCPSFPGYHLYYPNRRQNSPALNVLVEALKYRG</sequence>
<keyword evidence="2" id="KW-0805">Transcription regulation</keyword>
<dbReference type="InterPro" id="IPR005119">
    <property type="entry name" value="LysR_subst-bd"/>
</dbReference>
<dbReference type="PROSITE" id="PS50931">
    <property type="entry name" value="HTH_LYSR"/>
    <property type="match status" value="1"/>
</dbReference>
<keyword evidence="3" id="KW-0238">DNA-binding</keyword>
<dbReference type="Pfam" id="PF03466">
    <property type="entry name" value="LysR_substrate"/>
    <property type="match status" value="1"/>
</dbReference>
<dbReference type="FunFam" id="3.40.190.290:FF:000012">
    <property type="entry name" value="Transcriptional regulator, LysR family"/>
    <property type="match status" value="1"/>
</dbReference>
<dbReference type="FunFam" id="1.10.10.10:FF:000001">
    <property type="entry name" value="LysR family transcriptional regulator"/>
    <property type="match status" value="1"/>
</dbReference>
<feature type="domain" description="HTH lysR-type" evidence="5">
    <location>
        <begin position="1"/>
        <end position="60"/>
    </location>
</feature>
<evidence type="ECO:0000256" key="3">
    <source>
        <dbReference type="ARBA" id="ARBA00023125"/>
    </source>
</evidence>
<keyword evidence="7" id="KW-1185">Reference proteome</keyword>